<dbReference type="AlphaFoldDB" id="A0A841BK50"/>
<dbReference type="SMART" id="SM00943">
    <property type="entry name" value="Prim-Pol"/>
    <property type="match status" value="1"/>
</dbReference>
<evidence type="ECO:0000313" key="2">
    <source>
        <dbReference type="EMBL" id="MBB5867261.1"/>
    </source>
</evidence>
<name>A0A841BK50_9ACTN</name>
<evidence type="ECO:0000259" key="1">
    <source>
        <dbReference type="SMART" id="SM00943"/>
    </source>
</evidence>
<reference evidence="2 3" key="1">
    <citation type="submission" date="2020-08" db="EMBL/GenBank/DDBJ databases">
        <title>Sequencing the genomes of 1000 actinobacteria strains.</title>
        <authorList>
            <person name="Klenk H.-P."/>
        </authorList>
    </citation>
    <scope>NUCLEOTIDE SEQUENCE [LARGE SCALE GENOMIC DNA]</scope>
    <source>
        <strain evidence="2 3">DSM 45362</strain>
    </source>
</reference>
<gene>
    <name evidence="2" type="ORF">F4553_000640</name>
</gene>
<dbReference type="EMBL" id="JACHMN010000001">
    <property type="protein sequence ID" value="MBB5867261.1"/>
    <property type="molecule type" value="Genomic_DNA"/>
</dbReference>
<comment type="caution">
    <text evidence="2">The sequence shown here is derived from an EMBL/GenBank/DDBJ whole genome shotgun (WGS) entry which is preliminary data.</text>
</comment>
<dbReference type="Pfam" id="PF09250">
    <property type="entry name" value="Prim-Pol"/>
    <property type="match status" value="1"/>
</dbReference>
<evidence type="ECO:0000313" key="3">
    <source>
        <dbReference type="Proteomes" id="UP000587527"/>
    </source>
</evidence>
<feature type="domain" description="DNA primase/polymerase bifunctional N-terminal" evidence="1">
    <location>
        <begin position="8"/>
        <end position="174"/>
    </location>
</feature>
<dbReference type="CDD" id="cd04859">
    <property type="entry name" value="Prim_Pol"/>
    <property type="match status" value="1"/>
</dbReference>
<proteinExistence type="predicted"/>
<accession>A0A841BK50</accession>
<dbReference type="SUPFAM" id="SSF56747">
    <property type="entry name" value="Prim-pol domain"/>
    <property type="match status" value="1"/>
</dbReference>
<keyword evidence="3" id="KW-1185">Reference proteome</keyword>
<organism evidence="2 3">
    <name type="scientific">Allocatelliglobosispora scoriae</name>
    <dbReference type="NCBI Taxonomy" id="643052"/>
    <lineage>
        <taxon>Bacteria</taxon>
        <taxon>Bacillati</taxon>
        <taxon>Actinomycetota</taxon>
        <taxon>Actinomycetes</taxon>
        <taxon>Micromonosporales</taxon>
        <taxon>Micromonosporaceae</taxon>
        <taxon>Allocatelliglobosispora</taxon>
    </lineage>
</organism>
<protein>
    <recommendedName>
        <fullName evidence="1">DNA primase/polymerase bifunctional N-terminal domain-containing protein</fullName>
    </recommendedName>
</protein>
<dbReference type="Proteomes" id="UP000587527">
    <property type="component" value="Unassembled WGS sequence"/>
</dbReference>
<sequence length="289" mass="30384">MDTMLGFALRYAAAGLAVMPLHTPTAGGCSCRGRAECTSPGKHPRLRHGVWEASTDARLIRSWWRRWPTANIGLATGGTLDVCDVDSDSGLLAVLDALGTARAAGPTVRTGHGWHLWFAPTGLPSRIGFLPGVDWRGCGGSVVAPPSLHAGGRRYHFTQPWSPGGELPPCPPALRQLATPRQHPVTAAAADVADLDRYAQAALEGEIARILAAPRPVVRRGERVSGGGRNNAVNIAAFKLGQLAAAGALDEAAVRARLTDAALAAGLNLEEARRTIASGWRAGLRHPRP</sequence>
<dbReference type="InterPro" id="IPR015330">
    <property type="entry name" value="DNA_primase/pol_bifunc_N"/>
</dbReference>